<name>A0AAD6C186_9EURO</name>
<evidence type="ECO:0000256" key="2">
    <source>
        <dbReference type="ARBA" id="ARBA00023026"/>
    </source>
</evidence>
<keyword evidence="2" id="KW-0843">Virulence</keyword>
<dbReference type="GeneID" id="81603877"/>
<dbReference type="Pfam" id="PF25139">
    <property type="entry name" value="LysM14_C"/>
    <property type="match status" value="1"/>
</dbReference>
<evidence type="ECO:0000256" key="3">
    <source>
        <dbReference type="SAM" id="SignalP"/>
    </source>
</evidence>
<dbReference type="GO" id="GO:0008061">
    <property type="term" value="F:chitin binding"/>
    <property type="evidence" value="ECO:0007669"/>
    <property type="project" value="UniProtKB-KW"/>
</dbReference>
<feature type="domain" description="LysM" evidence="4">
    <location>
        <begin position="59"/>
        <end position="106"/>
    </location>
</feature>
<evidence type="ECO:0000313" key="5">
    <source>
        <dbReference type="EMBL" id="KAJ5439254.1"/>
    </source>
</evidence>
<feature type="chain" id="PRO_5041959257" description="LysM domain-containing protein" evidence="3">
    <location>
        <begin position="26"/>
        <end position="332"/>
    </location>
</feature>
<evidence type="ECO:0000256" key="1">
    <source>
        <dbReference type="ARBA" id="ARBA00022669"/>
    </source>
</evidence>
<dbReference type="SUPFAM" id="SSF54106">
    <property type="entry name" value="LysM domain"/>
    <property type="match status" value="1"/>
</dbReference>
<comment type="caution">
    <text evidence="5">The sequence shown here is derived from an EMBL/GenBank/DDBJ whole genome shotgun (WGS) entry which is preliminary data.</text>
</comment>
<proteinExistence type="predicted"/>
<dbReference type="PROSITE" id="PS51782">
    <property type="entry name" value="LYSM"/>
    <property type="match status" value="1"/>
</dbReference>
<evidence type="ECO:0000259" key="4">
    <source>
        <dbReference type="PROSITE" id="PS51782"/>
    </source>
</evidence>
<keyword evidence="1" id="KW-0147">Chitin-binding</keyword>
<sequence length="332" mass="35734">MDIIYRGNYYLLALCGLFLITTTAAVLEPSQPQSRIVRRGPLSDHDEAAIVERDSAPCKTYVTQGGDTCKSITKAHGITMEQLQMYNSYTWRFDCQNMPQGSIICIGPGSPPMPTAVSNATCGPLVPGTARPAKWSDLASLNQCASKNECCTGRGTCEAFGDYWCTLRDDTCMSNCQSTANTAKAATTTTSKLQTTAKATTTTTTNKAKSTSTTTSEGPAWTLVAYTGTTCDDDYYLLTGHKNQDSKCIDLPGNYKAGPDDQTGVYCKYFTDGGFSSSSCASAPVEKFLSWSLTGGKSGGQAISIDSQTGCQADVMFKHVEMEWRSVRCMVH</sequence>
<dbReference type="PANTHER" id="PTHR47700">
    <property type="entry name" value="V CHITINASE, PUTATIVE (AFU_ORTHOLOGUE AFUA_6G13720)-RELATED"/>
    <property type="match status" value="1"/>
</dbReference>
<dbReference type="InterPro" id="IPR053214">
    <property type="entry name" value="LysM12-like"/>
</dbReference>
<dbReference type="InterPro" id="IPR018392">
    <property type="entry name" value="LysM"/>
</dbReference>
<dbReference type="Proteomes" id="UP001213681">
    <property type="component" value="Unassembled WGS sequence"/>
</dbReference>
<reference evidence="5" key="2">
    <citation type="journal article" date="2023" name="IMA Fungus">
        <title>Comparative genomic study of the Penicillium genus elucidates a diverse pangenome and 15 lateral gene transfer events.</title>
        <authorList>
            <person name="Petersen C."/>
            <person name="Sorensen T."/>
            <person name="Nielsen M.R."/>
            <person name="Sondergaard T.E."/>
            <person name="Sorensen J.L."/>
            <person name="Fitzpatrick D.A."/>
            <person name="Frisvad J.C."/>
            <person name="Nielsen K.L."/>
        </authorList>
    </citation>
    <scope>NUCLEOTIDE SEQUENCE</scope>
    <source>
        <strain evidence="5">IBT 16125</strain>
    </source>
</reference>
<reference evidence="5" key="1">
    <citation type="submission" date="2022-12" db="EMBL/GenBank/DDBJ databases">
        <authorList>
            <person name="Petersen C."/>
        </authorList>
    </citation>
    <scope>NUCLEOTIDE SEQUENCE</scope>
    <source>
        <strain evidence="5">IBT 16125</strain>
    </source>
</reference>
<keyword evidence="3" id="KW-0732">Signal</keyword>
<gene>
    <name evidence="5" type="ORF">N7458_010252</name>
</gene>
<dbReference type="Gene3D" id="3.10.350.10">
    <property type="entry name" value="LysM domain"/>
    <property type="match status" value="1"/>
</dbReference>
<dbReference type="RefSeq" id="XP_056762483.1">
    <property type="nucleotide sequence ID" value="XM_056913634.1"/>
</dbReference>
<dbReference type="PANTHER" id="PTHR47700:SF2">
    <property type="entry name" value="CHITINASE"/>
    <property type="match status" value="1"/>
</dbReference>
<feature type="signal peptide" evidence="3">
    <location>
        <begin position="1"/>
        <end position="25"/>
    </location>
</feature>
<accession>A0AAD6C186</accession>
<keyword evidence="6" id="KW-1185">Reference proteome</keyword>
<dbReference type="InterPro" id="IPR036779">
    <property type="entry name" value="LysM_dom_sf"/>
</dbReference>
<evidence type="ECO:0000313" key="6">
    <source>
        <dbReference type="Proteomes" id="UP001213681"/>
    </source>
</evidence>
<dbReference type="InterPro" id="IPR057277">
    <property type="entry name" value="LysM_C"/>
</dbReference>
<organism evidence="5 6">
    <name type="scientific">Penicillium daleae</name>
    <dbReference type="NCBI Taxonomy" id="63821"/>
    <lineage>
        <taxon>Eukaryota</taxon>
        <taxon>Fungi</taxon>
        <taxon>Dikarya</taxon>
        <taxon>Ascomycota</taxon>
        <taxon>Pezizomycotina</taxon>
        <taxon>Eurotiomycetes</taxon>
        <taxon>Eurotiomycetidae</taxon>
        <taxon>Eurotiales</taxon>
        <taxon>Aspergillaceae</taxon>
        <taxon>Penicillium</taxon>
    </lineage>
</organism>
<dbReference type="EMBL" id="JAPVEA010000008">
    <property type="protein sequence ID" value="KAJ5439254.1"/>
    <property type="molecule type" value="Genomic_DNA"/>
</dbReference>
<protein>
    <recommendedName>
        <fullName evidence="4">LysM domain-containing protein</fullName>
    </recommendedName>
</protein>
<dbReference type="AlphaFoldDB" id="A0AAD6C186"/>